<comment type="caution">
    <text evidence="2">The sequence shown here is derived from an EMBL/GenBank/DDBJ whole genome shotgun (WGS) entry which is preliminary data.</text>
</comment>
<dbReference type="AlphaFoldDB" id="A0A3B0FGX5"/>
<feature type="transmembrane region" description="Helical" evidence="1">
    <location>
        <begin position="21"/>
        <end position="45"/>
    </location>
</feature>
<accession>A0A3B0FGX5</accession>
<evidence type="ECO:0000313" key="2">
    <source>
        <dbReference type="EMBL" id="RKO24164.1"/>
    </source>
</evidence>
<keyword evidence="1" id="KW-0812">Transmembrane</keyword>
<organism evidence="2 3">
    <name type="scientific">Pseudarthrobacter phenanthrenivorans</name>
    <name type="common">Arthrobacter phenanthrenivorans</name>
    <dbReference type="NCBI Taxonomy" id="361575"/>
    <lineage>
        <taxon>Bacteria</taxon>
        <taxon>Bacillati</taxon>
        <taxon>Actinomycetota</taxon>
        <taxon>Actinomycetes</taxon>
        <taxon>Micrococcales</taxon>
        <taxon>Micrococcaceae</taxon>
        <taxon>Pseudarthrobacter</taxon>
    </lineage>
</organism>
<evidence type="ECO:0000256" key="1">
    <source>
        <dbReference type="SAM" id="Phobius"/>
    </source>
</evidence>
<feature type="transmembrane region" description="Helical" evidence="1">
    <location>
        <begin position="208"/>
        <end position="230"/>
    </location>
</feature>
<feature type="transmembrane region" description="Helical" evidence="1">
    <location>
        <begin position="262"/>
        <end position="285"/>
    </location>
</feature>
<dbReference type="EMBL" id="RBNH01000007">
    <property type="protein sequence ID" value="RKO24164.1"/>
    <property type="molecule type" value="Genomic_DNA"/>
</dbReference>
<feature type="transmembrane region" description="Helical" evidence="1">
    <location>
        <begin position="237"/>
        <end position="256"/>
    </location>
</feature>
<name>A0A3B0FGX5_PSEPS</name>
<proteinExistence type="predicted"/>
<feature type="transmembrane region" description="Helical" evidence="1">
    <location>
        <begin position="122"/>
        <end position="144"/>
    </location>
</feature>
<feature type="transmembrane region" description="Helical" evidence="1">
    <location>
        <begin position="90"/>
        <end position="110"/>
    </location>
</feature>
<reference evidence="3" key="2">
    <citation type="submission" date="2018-10" db="EMBL/GenBank/DDBJ databases">
        <authorList>
            <person name="Wang Y."/>
            <person name="Wang J."/>
            <person name="Yang X."/>
            <person name="Wang Z."/>
            <person name="Huang Y."/>
        </authorList>
    </citation>
    <scope>NUCLEOTIDE SEQUENCE [LARGE SCALE GENOMIC DNA]</scope>
    <source>
        <strain evidence="3">J015</strain>
    </source>
</reference>
<feature type="transmembrane region" description="Helical" evidence="1">
    <location>
        <begin position="156"/>
        <end position="177"/>
    </location>
</feature>
<dbReference type="RefSeq" id="WP_120692368.1">
    <property type="nucleotide sequence ID" value="NZ_RBNH01000007.1"/>
</dbReference>
<protein>
    <submittedName>
        <fullName evidence="2">Uncharacterized protein</fullName>
    </submittedName>
</protein>
<reference evidence="2 3" key="1">
    <citation type="submission" date="2018-10" db="EMBL/GenBank/DDBJ databases">
        <title>Genome-guide identification and characterization of bacteria that degrade polycyclic aromatic hydrocarbons and resist hexavalent chromium simultaneously.</title>
        <authorList>
            <person name="Feng H."/>
        </authorList>
    </citation>
    <scope>NUCLEOTIDE SEQUENCE [LARGE SCALE GENOMIC DNA]</scope>
    <source>
        <strain evidence="2 3">J015</strain>
    </source>
</reference>
<evidence type="ECO:0000313" key="3">
    <source>
        <dbReference type="Proteomes" id="UP000273159"/>
    </source>
</evidence>
<dbReference type="Proteomes" id="UP000273159">
    <property type="component" value="Unassembled WGS sequence"/>
</dbReference>
<gene>
    <name evidence="2" type="ORF">D7Z96_09855</name>
</gene>
<feature type="transmembrane region" description="Helical" evidence="1">
    <location>
        <begin position="65"/>
        <end position="83"/>
    </location>
</feature>
<sequence length="301" mass="31512">MKNEVGLVAGKGRRREQATASALAIVLLALGMGMAVSSLMGPLGFGFMQYRTSETTVNQLVGSDAAALFVVFPATIAAAVLVLRGNPGGPLLGSGIGVYAIYTYAQVVIGQEYLRLPGNVEYWFPLLLAVFILAEAAVVLSLAAGPRDLPQPSQGVRKTAAVSLLVVAAFLVVGQHLRPLLAAWSNPSSLTEYSSSPTPFWMVKLMDLGIIVPAAVASGIGLLLGAQWALKIMYPLLTGYAFLAASVASMAVVMYVKADPDASLPLMAAFLVFALLFAGLALMIYRPFFPSQAGASARFGL</sequence>
<keyword evidence="1" id="KW-1133">Transmembrane helix</keyword>
<keyword evidence="1" id="KW-0472">Membrane</keyword>